<keyword evidence="1 7" id="KW-0963">Cytoplasm</keyword>
<name>A0A011VZ55_RUMAL</name>
<dbReference type="Gene3D" id="3.40.1280.10">
    <property type="match status" value="1"/>
</dbReference>
<comment type="subunit">
    <text evidence="7">Homodimer.</text>
</comment>
<dbReference type="CDD" id="cd18081">
    <property type="entry name" value="RlmH-like"/>
    <property type="match status" value="1"/>
</dbReference>
<comment type="catalytic activity">
    <reaction evidence="7">
        <text>pseudouridine(1915) in 23S rRNA + S-adenosyl-L-methionine = N(3)-methylpseudouridine(1915) in 23S rRNA + S-adenosyl-L-homocysteine + H(+)</text>
        <dbReference type="Rhea" id="RHEA:42752"/>
        <dbReference type="Rhea" id="RHEA-COMP:10221"/>
        <dbReference type="Rhea" id="RHEA-COMP:10222"/>
        <dbReference type="ChEBI" id="CHEBI:15378"/>
        <dbReference type="ChEBI" id="CHEBI:57856"/>
        <dbReference type="ChEBI" id="CHEBI:59789"/>
        <dbReference type="ChEBI" id="CHEBI:65314"/>
        <dbReference type="ChEBI" id="CHEBI:74486"/>
        <dbReference type="EC" id="2.1.1.177"/>
    </reaction>
</comment>
<evidence type="ECO:0000256" key="5">
    <source>
        <dbReference type="ARBA" id="ARBA00022691"/>
    </source>
</evidence>
<gene>
    <name evidence="7" type="primary">rlmH</name>
    <name evidence="8" type="ORF">RASY3_01980</name>
</gene>
<evidence type="ECO:0000313" key="9">
    <source>
        <dbReference type="Proteomes" id="UP000021369"/>
    </source>
</evidence>
<evidence type="ECO:0000313" key="8">
    <source>
        <dbReference type="EMBL" id="EXM40601.1"/>
    </source>
</evidence>
<dbReference type="Proteomes" id="UP000021369">
    <property type="component" value="Unassembled WGS sequence"/>
</dbReference>
<keyword evidence="5 7" id="KW-0949">S-adenosyl-L-methionine</keyword>
<dbReference type="InterPro" id="IPR029028">
    <property type="entry name" value="Alpha/beta_knot_MTases"/>
</dbReference>
<keyword evidence="4 7" id="KW-0808">Transferase</keyword>
<dbReference type="GO" id="GO:0005737">
    <property type="term" value="C:cytoplasm"/>
    <property type="evidence" value="ECO:0007669"/>
    <property type="project" value="UniProtKB-SubCell"/>
</dbReference>
<accession>A0A011VZ55</accession>
<dbReference type="PATRIC" id="fig|1341156.4.peg.118"/>
<dbReference type="HAMAP" id="MF_00658">
    <property type="entry name" value="23SrRNA_methyltr_H"/>
    <property type="match status" value="1"/>
</dbReference>
<dbReference type="Pfam" id="PF02590">
    <property type="entry name" value="SPOUT_MTase"/>
    <property type="match status" value="1"/>
</dbReference>
<organism evidence="8 9">
    <name type="scientific">Ruminococcus albus SY3</name>
    <dbReference type="NCBI Taxonomy" id="1341156"/>
    <lineage>
        <taxon>Bacteria</taxon>
        <taxon>Bacillati</taxon>
        <taxon>Bacillota</taxon>
        <taxon>Clostridia</taxon>
        <taxon>Eubacteriales</taxon>
        <taxon>Oscillospiraceae</taxon>
        <taxon>Ruminococcus</taxon>
    </lineage>
</organism>
<keyword evidence="3 7" id="KW-0489">Methyltransferase</keyword>
<comment type="similarity">
    <text evidence="6 7">Belongs to the RNA methyltransferase RlmH family.</text>
</comment>
<dbReference type="InterPro" id="IPR029026">
    <property type="entry name" value="tRNA_m1G_MTases_N"/>
</dbReference>
<dbReference type="SUPFAM" id="SSF75217">
    <property type="entry name" value="alpha/beta knot"/>
    <property type="match status" value="1"/>
</dbReference>
<evidence type="ECO:0000256" key="7">
    <source>
        <dbReference type="HAMAP-Rule" id="MF_00658"/>
    </source>
</evidence>
<dbReference type="PANTHER" id="PTHR33603:SF1">
    <property type="entry name" value="RIBOSOMAL RNA LARGE SUBUNIT METHYLTRANSFERASE H"/>
    <property type="match status" value="1"/>
</dbReference>
<protein>
    <recommendedName>
        <fullName evidence="7">Ribosomal RNA large subunit methyltransferase H</fullName>
        <ecNumber evidence="7">2.1.1.177</ecNumber>
    </recommendedName>
    <alternativeName>
        <fullName evidence="7">23S rRNA (pseudouridine1915-N3)-methyltransferase</fullName>
    </alternativeName>
    <alternativeName>
        <fullName evidence="7">23S rRNA m3Psi1915 methyltransferase</fullName>
    </alternativeName>
    <alternativeName>
        <fullName evidence="7">rRNA (pseudouridine-N3-)-methyltransferase RlmH</fullName>
    </alternativeName>
</protein>
<dbReference type="EC" id="2.1.1.177" evidence="7"/>
<sequence length="161" mass="18073">MLRVNLITVGKLKEKYWRDAAAEYVKRLGAFCKIEIVELNEYRLSDEPSAKEIQTALENEAASMEKYLSANGAYNIAMCIEGKQLTSEELSAAMTDCGTRGYSTLNFIIGSSFGIAPSVKQRADMKLSMSKMTFPHQLARILLLEQVYRGFQIAKGSKYHK</sequence>
<dbReference type="PIRSF" id="PIRSF004505">
    <property type="entry name" value="MT_bac"/>
    <property type="match status" value="1"/>
</dbReference>
<evidence type="ECO:0000256" key="3">
    <source>
        <dbReference type="ARBA" id="ARBA00022603"/>
    </source>
</evidence>
<keyword evidence="2 7" id="KW-0698">rRNA processing</keyword>
<reference evidence="8 9" key="1">
    <citation type="submission" date="2013-06" db="EMBL/GenBank/DDBJ databases">
        <title>Rumen cellulosomics: divergent fiber-degrading strategies revealed by comparative genome-wide analysis of six Ruminococcal strains.</title>
        <authorList>
            <person name="Dassa B."/>
            <person name="Borovok I."/>
            <person name="Lamed R."/>
            <person name="Flint H."/>
            <person name="Yeoman C.J."/>
            <person name="White B."/>
            <person name="Bayer E.A."/>
        </authorList>
    </citation>
    <scope>NUCLEOTIDE SEQUENCE [LARGE SCALE GENOMIC DNA]</scope>
    <source>
        <strain evidence="8 9">SY3</strain>
    </source>
</reference>
<evidence type="ECO:0000256" key="6">
    <source>
        <dbReference type="ARBA" id="ARBA00038303"/>
    </source>
</evidence>
<comment type="caution">
    <text evidence="8">The sequence shown here is derived from an EMBL/GenBank/DDBJ whole genome shotgun (WGS) entry which is preliminary data.</text>
</comment>
<dbReference type="NCBIfam" id="NF000985">
    <property type="entry name" value="PRK00103.1-3"/>
    <property type="match status" value="1"/>
</dbReference>
<comment type="function">
    <text evidence="7">Specifically methylates the pseudouridine at position 1915 (m3Psi1915) in 23S rRNA.</text>
</comment>
<comment type="caution">
    <text evidence="7">Lacks conserved residue(s) required for the propagation of feature annotation.</text>
</comment>
<dbReference type="RefSeq" id="WP_024857476.1">
    <property type="nucleotide sequence ID" value="NZ_JEOB01000001.1"/>
</dbReference>
<feature type="binding site" evidence="7">
    <location>
        <position position="110"/>
    </location>
    <ligand>
        <name>S-adenosyl-L-methionine</name>
        <dbReference type="ChEBI" id="CHEBI:59789"/>
    </ligand>
</feature>
<evidence type="ECO:0000256" key="4">
    <source>
        <dbReference type="ARBA" id="ARBA00022679"/>
    </source>
</evidence>
<dbReference type="OrthoDB" id="9806643at2"/>
<dbReference type="GO" id="GO:0070038">
    <property type="term" value="F:rRNA (pseudouridine-N3-)-methyltransferase activity"/>
    <property type="evidence" value="ECO:0007669"/>
    <property type="project" value="UniProtKB-UniRule"/>
</dbReference>
<proteinExistence type="inferred from homology"/>
<evidence type="ECO:0000256" key="1">
    <source>
        <dbReference type="ARBA" id="ARBA00022490"/>
    </source>
</evidence>
<dbReference type="PANTHER" id="PTHR33603">
    <property type="entry name" value="METHYLTRANSFERASE"/>
    <property type="match status" value="1"/>
</dbReference>
<feature type="binding site" evidence="7">
    <location>
        <begin position="129"/>
        <end position="134"/>
    </location>
    <ligand>
        <name>S-adenosyl-L-methionine</name>
        <dbReference type="ChEBI" id="CHEBI:59789"/>
    </ligand>
</feature>
<dbReference type="AlphaFoldDB" id="A0A011VZ55"/>
<dbReference type="InterPro" id="IPR003742">
    <property type="entry name" value="RlmH-like"/>
</dbReference>
<evidence type="ECO:0000256" key="2">
    <source>
        <dbReference type="ARBA" id="ARBA00022552"/>
    </source>
</evidence>
<comment type="subcellular location">
    <subcellularLocation>
        <location evidence="7">Cytoplasm</location>
    </subcellularLocation>
</comment>
<dbReference type="EMBL" id="JEOB01000001">
    <property type="protein sequence ID" value="EXM40601.1"/>
    <property type="molecule type" value="Genomic_DNA"/>
</dbReference>
<keyword evidence="9" id="KW-1185">Reference proteome</keyword>